<dbReference type="AlphaFoldDB" id="A0A1M7ZWF5"/>
<evidence type="ECO:0000313" key="2">
    <source>
        <dbReference type="Proteomes" id="UP000184611"/>
    </source>
</evidence>
<reference evidence="2" key="1">
    <citation type="submission" date="2016-12" db="EMBL/GenBank/DDBJ databases">
        <authorList>
            <person name="Varghese N."/>
            <person name="Submissions S."/>
        </authorList>
    </citation>
    <scope>NUCLEOTIDE SEQUENCE [LARGE SCALE GENOMIC DNA]</scope>
    <source>
        <strain evidence="2">DSM 18830</strain>
    </source>
</reference>
<proteinExistence type="predicted"/>
<protein>
    <submittedName>
        <fullName evidence="1">Uncharacterized protein</fullName>
    </submittedName>
</protein>
<dbReference type="STRING" id="416016.SAMN05443547_1576"/>
<evidence type="ECO:0000313" key="1">
    <source>
        <dbReference type="EMBL" id="SHO73221.1"/>
    </source>
</evidence>
<sequence>MVTDFGTQILKILEILIGGGIFEIWNADDTDLLWQNADDDGFAKAKADGYGF</sequence>
<keyword evidence="2" id="KW-1185">Reference proteome</keyword>
<dbReference type="EMBL" id="FRYK01000002">
    <property type="protein sequence ID" value="SHO73221.1"/>
    <property type="molecule type" value="Genomic_DNA"/>
</dbReference>
<dbReference type="Proteomes" id="UP000184611">
    <property type="component" value="Unassembled WGS sequence"/>
</dbReference>
<gene>
    <name evidence="1" type="ORF">SAMN05443547_1576</name>
</gene>
<name>A0A1M7ZWF5_9FLAO</name>
<dbReference type="RefSeq" id="WP_159433499.1">
    <property type="nucleotide sequence ID" value="NZ_FRYK01000002.1"/>
</dbReference>
<organism evidence="1 2">
    <name type="scientific">Flavobacterium cucumis</name>
    <dbReference type="NCBI Taxonomy" id="416016"/>
    <lineage>
        <taxon>Bacteria</taxon>
        <taxon>Pseudomonadati</taxon>
        <taxon>Bacteroidota</taxon>
        <taxon>Flavobacteriia</taxon>
        <taxon>Flavobacteriales</taxon>
        <taxon>Flavobacteriaceae</taxon>
        <taxon>Flavobacterium</taxon>
    </lineage>
</organism>
<accession>A0A1M7ZWF5</accession>